<name>A0A8H9GRN5_9DEIO</name>
<dbReference type="RefSeq" id="WP_110828970.1">
    <property type="nucleotide sequence ID" value="NZ_BMQG01000007.1"/>
</dbReference>
<evidence type="ECO:0000256" key="1">
    <source>
        <dbReference type="SAM" id="Phobius"/>
    </source>
</evidence>
<evidence type="ECO:0000313" key="3">
    <source>
        <dbReference type="Proteomes" id="UP000600547"/>
    </source>
</evidence>
<comment type="caution">
    <text evidence="2">The sequence shown here is derived from an EMBL/GenBank/DDBJ whole genome shotgun (WGS) entry which is preliminary data.</text>
</comment>
<sequence length="141" mass="14526">MRTDLPRASAGLTIVEVLVGILLLSIIALVVLAPLTSFFGLTTRSAQQVSATQQAQQVLEGIRSDWLTPGLYDQRCATAPLPPGTSVTLSSLTLDGAVTGSAGLNASCTGNAPDLSPVRRVSVQVTVNGTQSVLNADVARP</sequence>
<dbReference type="Proteomes" id="UP000600547">
    <property type="component" value="Unassembled WGS sequence"/>
</dbReference>
<gene>
    <name evidence="2" type="ORF">GCM10008956_22780</name>
</gene>
<proteinExistence type="predicted"/>
<reference evidence="3" key="1">
    <citation type="journal article" date="2019" name="Int. J. Syst. Evol. Microbiol.">
        <title>The Global Catalogue of Microorganisms (GCM) 10K type strain sequencing project: providing services to taxonomists for standard genome sequencing and annotation.</title>
        <authorList>
            <consortium name="The Broad Institute Genomics Platform"/>
            <consortium name="The Broad Institute Genome Sequencing Center for Infectious Disease"/>
            <person name="Wu L."/>
            <person name="Ma J."/>
        </authorList>
    </citation>
    <scope>NUCLEOTIDE SEQUENCE [LARGE SCALE GENOMIC DNA]</scope>
    <source>
        <strain evidence="3">JCM 31047</strain>
    </source>
</reference>
<organism evidence="2 3">
    <name type="scientific">Deinococcus arenae</name>
    <dbReference type="NCBI Taxonomy" id="1452751"/>
    <lineage>
        <taxon>Bacteria</taxon>
        <taxon>Thermotogati</taxon>
        <taxon>Deinococcota</taxon>
        <taxon>Deinococci</taxon>
        <taxon>Deinococcales</taxon>
        <taxon>Deinococcaceae</taxon>
        <taxon>Deinococcus</taxon>
    </lineage>
</organism>
<accession>A0A8H9GRN5</accession>
<feature type="transmembrane region" description="Helical" evidence="1">
    <location>
        <begin position="12"/>
        <end position="35"/>
    </location>
</feature>
<evidence type="ECO:0008006" key="4">
    <source>
        <dbReference type="Google" id="ProtNLM"/>
    </source>
</evidence>
<keyword evidence="1" id="KW-0812">Transmembrane</keyword>
<keyword evidence="1" id="KW-0472">Membrane</keyword>
<evidence type="ECO:0000313" key="2">
    <source>
        <dbReference type="EMBL" id="GGM46057.1"/>
    </source>
</evidence>
<keyword evidence="3" id="KW-1185">Reference proteome</keyword>
<keyword evidence="1" id="KW-1133">Transmembrane helix</keyword>
<dbReference type="AlphaFoldDB" id="A0A8H9GRN5"/>
<protein>
    <recommendedName>
        <fullName evidence="4">Pilin, type IV</fullName>
    </recommendedName>
</protein>
<dbReference type="EMBL" id="BMQG01000007">
    <property type="protein sequence ID" value="GGM46057.1"/>
    <property type="molecule type" value="Genomic_DNA"/>
</dbReference>